<dbReference type="GO" id="GO:0042597">
    <property type="term" value="C:periplasmic space"/>
    <property type="evidence" value="ECO:0007669"/>
    <property type="project" value="UniProtKB-SubCell"/>
</dbReference>
<keyword evidence="2" id="KW-0732">Signal</keyword>
<protein>
    <submittedName>
        <fullName evidence="7">Alginate lyase family protein</fullName>
    </submittedName>
</protein>
<proteinExistence type="predicted"/>
<dbReference type="Gene3D" id="2.70.98.70">
    <property type="match status" value="1"/>
</dbReference>
<evidence type="ECO:0000256" key="4">
    <source>
        <dbReference type="ARBA" id="ARBA00023239"/>
    </source>
</evidence>
<evidence type="ECO:0000313" key="7">
    <source>
        <dbReference type="EMBL" id="TPN82244.1"/>
    </source>
</evidence>
<dbReference type="Gene3D" id="1.50.10.100">
    <property type="entry name" value="Chondroitin AC/alginate lyase"/>
    <property type="match status" value="1"/>
</dbReference>
<dbReference type="OrthoDB" id="9772435at2"/>
<accession>A0A504IW50</accession>
<dbReference type="EMBL" id="VFWZ01000009">
    <property type="protein sequence ID" value="TPN82244.1"/>
    <property type="molecule type" value="Genomic_DNA"/>
</dbReference>
<evidence type="ECO:0000259" key="6">
    <source>
        <dbReference type="Pfam" id="PF07940"/>
    </source>
</evidence>
<dbReference type="Proteomes" id="UP000315540">
    <property type="component" value="Unassembled WGS sequence"/>
</dbReference>
<feature type="domain" description="Heparinase II/III-like C-terminal" evidence="6">
    <location>
        <begin position="400"/>
        <end position="657"/>
    </location>
</feature>
<dbReference type="InterPro" id="IPR008929">
    <property type="entry name" value="Chondroitin_lyas"/>
</dbReference>
<gene>
    <name evidence="7" type="ORF">FHK87_22735</name>
</gene>
<comment type="subcellular location">
    <subcellularLocation>
        <location evidence="1">Periplasm</location>
    </subcellularLocation>
</comment>
<evidence type="ECO:0000256" key="1">
    <source>
        <dbReference type="ARBA" id="ARBA00004418"/>
    </source>
</evidence>
<dbReference type="Pfam" id="PF07940">
    <property type="entry name" value="Hepar_II_III_C"/>
    <property type="match status" value="1"/>
</dbReference>
<organism evidence="7 8">
    <name type="scientific">Aquimarina algicola</name>
    <dbReference type="NCBI Taxonomy" id="2589995"/>
    <lineage>
        <taxon>Bacteria</taxon>
        <taxon>Pseudomonadati</taxon>
        <taxon>Bacteroidota</taxon>
        <taxon>Flavobacteriia</taxon>
        <taxon>Flavobacteriales</taxon>
        <taxon>Flavobacteriaceae</taxon>
        <taxon>Aquimarina</taxon>
    </lineage>
</organism>
<dbReference type="AlphaFoldDB" id="A0A504IW50"/>
<dbReference type="SUPFAM" id="SSF48230">
    <property type="entry name" value="Chondroitin AC/alginate lyase"/>
    <property type="match status" value="1"/>
</dbReference>
<keyword evidence="3" id="KW-0574">Periplasm</keyword>
<feature type="domain" description="Alginate lyase" evidence="5">
    <location>
        <begin position="104"/>
        <end position="324"/>
    </location>
</feature>
<dbReference type="InterPro" id="IPR008397">
    <property type="entry name" value="Alginate_lyase_dom"/>
</dbReference>
<name>A0A504IW50_9FLAO</name>
<evidence type="ECO:0000256" key="2">
    <source>
        <dbReference type="ARBA" id="ARBA00022729"/>
    </source>
</evidence>
<dbReference type="InterPro" id="IPR012480">
    <property type="entry name" value="Hepar_II_III_C"/>
</dbReference>
<keyword evidence="8" id="KW-1185">Reference proteome</keyword>
<keyword evidence="4 7" id="KW-0456">Lyase</keyword>
<reference evidence="7 8" key="1">
    <citation type="submission" date="2019-06" db="EMBL/GenBank/DDBJ databases">
        <authorList>
            <person name="Meng X."/>
        </authorList>
    </citation>
    <scope>NUCLEOTIDE SEQUENCE [LARGE SCALE GENOMIC DNA]</scope>
    <source>
        <strain evidence="7 8">M625</strain>
    </source>
</reference>
<evidence type="ECO:0000313" key="8">
    <source>
        <dbReference type="Proteomes" id="UP000315540"/>
    </source>
</evidence>
<evidence type="ECO:0000259" key="5">
    <source>
        <dbReference type="Pfam" id="PF05426"/>
    </source>
</evidence>
<sequence length="754" mass="86485">MRLQTLKMTKIKVFSLCYSLVFFILITNAQEHPNLILTKKGVENIKRQLGSVPLFDKTLAKVKNEIDQEIKSGIHVPIPKDMAGGYTHDRHKKNWYVLQKSGILYQLLEDDKYAMHVHSILKEYAKMYPKLPLHPEERSYARGKIFWQCLNDANWLVFASQAYDCIYNFLNNKERKFLEENLFIPYANFLSKENPQFFNRIHNHSTWGNVAVGMIGLTLNNEELINRALYGIKTKNLDHNLTDNDGGFIIQKGQKAGFLANLESPFSPDGYYTEGPYYQRYAMYPFMVFAQALQNKKPELKIFEYKDNVLIKSVTALLNLTDQNGDFFPINDAQKGMSYYSKELVSAVNIAYHFGGNTAELLDIAQKQGSVQLDETGLNVSLDIKQNKIKPFLKKSIELKDGSQGDKGGIGILRSEDKDHELVMKYTAQGLSHGHYDKLSFSYYNKGDEILQDYGLARFVNIEQKNGGGYLKENKSWAKQSIAHNTIIQDETSHFNGEYKTGSIHHSDKYLFDVTNSKLKIVSAKESNAYPNTKLHRTLVLFEDEEFEEPLLIDVMQFTSKNIHQYDLPLYYHGQIIDFNFENTTPPKLLPLGTKNGYQHLWLEGRANLKNKTAQVTWLNKNKFYTFSTLANEGDQCLFTRIGANDPKFNLRKDPGFVIRKSNVKSGYFISTIESHGSYSSVSETAKNAFSNILKIENIVVKDPNYMGWSITTKRGNVHTFILCISNNKKDVSHSINLNSSLINWLGPYYYIKN</sequence>
<dbReference type="GO" id="GO:0016829">
    <property type="term" value="F:lyase activity"/>
    <property type="evidence" value="ECO:0007669"/>
    <property type="project" value="UniProtKB-KW"/>
</dbReference>
<dbReference type="PANTHER" id="PTHR39210">
    <property type="entry name" value="HEPARIN-SULFATE LYASE"/>
    <property type="match status" value="1"/>
</dbReference>
<dbReference type="PANTHER" id="PTHR39210:SF1">
    <property type="entry name" value="HEPARIN-SULFATE LYASE"/>
    <property type="match status" value="1"/>
</dbReference>
<comment type="caution">
    <text evidence="7">The sequence shown here is derived from an EMBL/GenBank/DDBJ whole genome shotgun (WGS) entry which is preliminary data.</text>
</comment>
<dbReference type="Pfam" id="PF05426">
    <property type="entry name" value="Alginate_lyase"/>
    <property type="match status" value="1"/>
</dbReference>
<evidence type="ECO:0000256" key="3">
    <source>
        <dbReference type="ARBA" id="ARBA00022764"/>
    </source>
</evidence>